<evidence type="ECO:0000256" key="7">
    <source>
        <dbReference type="ARBA" id="ARBA00023033"/>
    </source>
</evidence>
<keyword evidence="4" id="KW-0274">FAD</keyword>
<dbReference type="PANTHER" id="PTHR43098">
    <property type="entry name" value="L-ORNITHINE N(5)-MONOOXYGENASE-RELATED"/>
    <property type="match status" value="1"/>
</dbReference>
<dbReference type="Proteomes" id="UP000510682">
    <property type="component" value="Chromosome"/>
</dbReference>
<evidence type="ECO:0000256" key="2">
    <source>
        <dbReference type="ARBA" id="ARBA00010139"/>
    </source>
</evidence>
<accession>A0A7D6HV45</accession>
<protein>
    <submittedName>
        <fullName evidence="9">NAD(P)/FAD-dependent oxidoreductase</fullName>
    </submittedName>
</protein>
<dbReference type="KEGG" id="mgor:H0P51_00630"/>
<dbReference type="SUPFAM" id="SSF51905">
    <property type="entry name" value="FAD/NAD(P)-binding domain"/>
    <property type="match status" value="1"/>
</dbReference>
<keyword evidence="10" id="KW-1185">Reference proteome</keyword>
<dbReference type="FunFam" id="3.50.50.60:FF:000341">
    <property type="entry name" value="Baeyer-Villiger monooxygenase"/>
    <property type="match status" value="1"/>
</dbReference>
<evidence type="ECO:0000256" key="1">
    <source>
        <dbReference type="ARBA" id="ARBA00001974"/>
    </source>
</evidence>
<feature type="compositionally biased region" description="Basic and acidic residues" evidence="8">
    <location>
        <begin position="620"/>
        <end position="631"/>
    </location>
</feature>
<reference evidence="9 10" key="2">
    <citation type="submission" date="2020-07" db="EMBL/GenBank/DDBJ databases">
        <authorList>
            <person name="Yu X."/>
        </authorList>
    </citation>
    <scope>NUCLEOTIDE SEQUENCE [LARGE SCALE GENOMIC DNA]</scope>
    <source>
        <strain evidence="10">24</strain>
    </source>
</reference>
<keyword evidence="5" id="KW-0521">NADP</keyword>
<dbReference type="Gene3D" id="3.50.50.60">
    <property type="entry name" value="FAD/NAD(P)-binding domain"/>
    <property type="match status" value="2"/>
</dbReference>
<dbReference type="PANTHER" id="PTHR43098:SF4">
    <property type="entry name" value="BLR3857 PROTEIN"/>
    <property type="match status" value="1"/>
</dbReference>
<comment type="cofactor">
    <cofactor evidence="1">
        <name>FAD</name>
        <dbReference type="ChEBI" id="CHEBI:57692"/>
    </cofactor>
</comment>
<dbReference type="InterPro" id="IPR036188">
    <property type="entry name" value="FAD/NAD-bd_sf"/>
</dbReference>
<keyword evidence="3" id="KW-0285">Flavoprotein</keyword>
<dbReference type="RefSeq" id="WP_180916146.1">
    <property type="nucleotide sequence ID" value="NZ_CP059165.1"/>
</dbReference>
<dbReference type="AlphaFoldDB" id="A0A7D6HV45"/>
<gene>
    <name evidence="9" type="ORF">H0P51_00630</name>
</gene>
<sequence>MTDERAQDSESAIDFDAIEVRYQEERAKRVRADGAGQYQAIDIGSELEADPFNPALTPREAVTSTAEVVLIGGGFSSLITAVELLKEGLDDVLIVEKGADLGGTWYWNRYPGLCCDVEAYIYLPYLEELGYVPTEKYASGAEIREYARRIGQHWNLYEKTLFQTRVTEMCWTDEQDRWLIRTNRGDVVRARHVVLATGGLLHRPKLPGIQGLESFEGKTFHTSRWDYEYTGGDITGGLTKLSDKRVALIGTGATALQVVPHLGADAKELYVFQRTPTAVDIRNNCPTDNDWFASLKPGWQRRRMINFDGLLAGIPHDEDLVGDQWTQGIWSLPRLQIPADGSPPDMEAYQKAVRENEHIQMERIRARVDEIVDDPATAEALKPWFSSHCKRPGFHDGYLQTFNRPNVTLVDTKGRGPDLVTANAIHFDGTAYEVDCIIYATGFEAAVSPGRAGGFPIYGRGGGSLEERWQEEFRTLHGIMTAGFPNMYVVGGIRHAAVSINVLFVNAIQARHVASLIQDLKDGGHATIEISEVAEKYWAHTIAENSVYDPAATRMCTPGYYNAEGALEGKGTTAPLWEHAFGGEHSLYEQLLADWRRERIDEQAILDRSMPVRTSNGELKGNHDESRANLG</sequence>
<evidence type="ECO:0000256" key="6">
    <source>
        <dbReference type="ARBA" id="ARBA00023002"/>
    </source>
</evidence>
<reference evidence="10" key="3">
    <citation type="submission" date="2023-07" db="EMBL/GenBank/DDBJ databases">
        <title>Description of Mycobacterium gordonae subsp. intergordonae subsp.nov. and Mycobacterium gordonae subsp. gordonae subsp. nov.</title>
        <authorList>
            <person name="Huang H."/>
        </authorList>
    </citation>
    <scope>NUCLEOTIDE SEQUENCE [LARGE SCALE GENOMIC DNA]</scope>
    <source>
        <strain evidence="10">24</strain>
    </source>
</reference>
<evidence type="ECO:0000256" key="8">
    <source>
        <dbReference type="SAM" id="MobiDB-lite"/>
    </source>
</evidence>
<dbReference type="GO" id="GO:0016709">
    <property type="term" value="F:oxidoreductase activity, acting on paired donors, with incorporation or reduction of molecular oxygen, NAD(P)H as one donor, and incorporation of one atom of oxygen"/>
    <property type="evidence" value="ECO:0007669"/>
    <property type="project" value="UniProtKB-ARBA"/>
</dbReference>
<comment type="similarity">
    <text evidence="2">Belongs to the FAD-binding monooxygenase family.</text>
</comment>
<evidence type="ECO:0000256" key="3">
    <source>
        <dbReference type="ARBA" id="ARBA00022630"/>
    </source>
</evidence>
<keyword evidence="7" id="KW-0503">Monooxygenase</keyword>
<evidence type="ECO:0000313" key="10">
    <source>
        <dbReference type="Proteomes" id="UP000510682"/>
    </source>
</evidence>
<reference evidence="10" key="1">
    <citation type="submission" date="2020-07" db="EMBL/GenBank/DDBJ databases">
        <title>Description of Mycobacterium gordonae subsp. intergordonae subsp.nov. and Mycobacterium gordonae subsp. gordonae subsp. nov.</title>
        <authorList>
            <person name="Yu X."/>
        </authorList>
    </citation>
    <scope>NUCLEOTIDE SEQUENCE [LARGE SCALE GENOMIC DNA]</scope>
    <source>
        <strain evidence="10">24</strain>
    </source>
</reference>
<evidence type="ECO:0000256" key="4">
    <source>
        <dbReference type="ARBA" id="ARBA00022827"/>
    </source>
</evidence>
<feature type="region of interest" description="Disordered" evidence="8">
    <location>
        <begin position="611"/>
        <end position="631"/>
    </location>
</feature>
<proteinExistence type="inferred from homology"/>
<evidence type="ECO:0000256" key="5">
    <source>
        <dbReference type="ARBA" id="ARBA00022857"/>
    </source>
</evidence>
<dbReference type="PRINTS" id="PR00368">
    <property type="entry name" value="FADPNR"/>
</dbReference>
<organism evidence="9 10">
    <name type="scientific">Mycobacterium vicinigordonae</name>
    <dbReference type="NCBI Taxonomy" id="1719132"/>
    <lineage>
        <taxon>Bacteria</taxon>
        <taxon>Bacillati</taxon>
        <taxon>Actinomycetota</taxon>
        <taxon>Actinomycetes</taxon>
        <taxon>Mycobacteriales</taxon>
        <taxon>Mycobacteriaceae</taxon>
        <taxon>Mycobacterium</taxon>
    </lineage>
</organism>
<name>A0A7D6HV45_9MYCO</name>
<dbReference type="InterPro" id="IPR050775">
    <property type="entry name" value="FAD-binding_Monooxygenases"/>
</dbReference>
<dbReference type="Pfam" id="PF13738">
    <property type="entry name" value="Pyr_redox_3"/>
    <property type="match status" value="1"/>
</dbReference>
<dbReference type="EMBL" id="CP059165">
    <property type="protein sequence ID" value="QLL07573.1"/>
    <property type="molecule type" value="Genomic_DNA"/>
</dbReference>
<keyword evidence="6" id="KW-0560">Oxidoreductase</keyword>
<evidence type="ECO:0000313" key="9">
    <source>
        <dbReference type="EMBL" id="QLL07573.1"/>
    </source>
</evidence>